<evidence type="ECO:0000256" key="16">
    <source>
        <dbReference type="SAM" id="MobiDB-lite"/>
    </source>
</evidence>
<dbReference type="InterPro" id="IPR001932">
    <property type="entry name" value="PPM-type_phosphatase-like_dom"/>
</dbReference>
<dbReference type="SUPFAM" id="SSF55781">
    <property type="entry name" value="GAF domain-like"/>
    <property type="match status" value="1"/>
</dbReference>
<dbReference type="PANTHER" id="PTHR43156:SF2">
    <property type="entry name" value="STAGE II SPORULATION PROTEIN E"/>
    <property type="match status" value="1"/>
</dbReference>
<feature type="region of interest" description="Disordered" evidence="16">
    <location>
        <begin position="479"/>
        <end position="498"/>
    </location>
</feature>
<dbReference type="GO" id="GO:0046872">
    <property type="term" value="F:metal ion binding"/>
    <property type="evidence" value="ECO:0007669"/>
    <property type="project" value="UniProtKB-KW"/>
</dbReference>
<dbReference type="GO" id="GO:0016301">
    <property type="term" value="F:kinase activity"/>
    <property type="evidence" value="ECO:0007669"/>
    <property type="project" value="UniProtKB-KW"/>
</dbReference>
<dbReference type="SUPFAM" id="SSF81606">
    <property type="entry name" value="PP2C-like"/>
    <property type="match status" value="1"/>
</dbReference>
<accession>A0A1G9VKE4</accession>
<evidence type="ECO:0000256" key="6">
    <source>
        <dbReference type="ARBA" id="ARBA00022777"/>
    </source>
</evidence>
<proteinExistence type="predicted"/>
<dbReference type="InterPro" id="IPR036890">
    <property type="entry name" value="HATPase_C_sf"/>
</dbReference>
<dbReference type="Gene3D" id="3.30.565.10">
    <property type="entry name" value="Histidine kinase-like ATPase, C-terminal domain"/>
    <property type="match status" value="1"/>
</dbReference>
<evidence type="ECO:0000256" key="12">
    <source>
        <dbReference type="ARBA" id="ARBA00047761"/>
    </source>
</evidence>
<dbReference type="OrthoDB" id="118142at2"/>
<protein>
    <recommendedName>
        <fullName evidence="1">protein-serine/threonine phosphatase</fullName>
        <ecNumber evidence="1">3.1.3.16</ecNumber>
    </recommendedName>
    <alternativeName>
        <fullName evidence="15">Protein-serine/threonine phosphatase</fullName>
    </alternativeName>
    <alternativeName>
        <fullName evidence="14">Serine/threonine-protein kinase</fullName>
    </alternativeName>
</protein>
<dbReference type="STRING" id="310781.SAMN05216259_101307"/>
<evidence type="ECO:0000256" key="10">
    <source>
        <dbReference type="ARBA" id="ARBA00022912"/>
    </source>
</evidence>
<gene>
    <name evidence="18" type="ORF">SAMN05216259_101307</name>
</gene>
<dbReference type="EMBL" id="FNIE01000001">
    <property type="protein sequence ID" value="SDM72586.1"/>
    <property type="molecule type" value="Genomic_DNA"/>
</dbReference>
<evidence type="ECO:0000256" key="14">
    <source>
        <dbReference type="ARBA" id="ARBA00075117"/>
    </source>
</evidence>
<evidence type="ECO:0000256" key="11">
    <source>
        <dbReference type="ARBA" id="ARBA00023211"/>
    </source>
</evidence>
<feature type="compositionally biased region" description="Basic and acidic residues" evidence="16">
    <location>
        <begin position="16"/>
        <end position="43"/>
    </location>
</feature>
<dbReference type="PANTHER" id="PTHR43156">
    <property type="entry name" value="STAGE II SPORULATION PROTEIN E-RELATED"/>
    <property type="match status" value="1"/>
</dbReference>
<sequence>MGGGRGEPAPEPNDDAELRQIEALNRLDTRLGEEGTPEREPVRPRTAPPGGEQAEGGGEPQRETAGVARTDQPPAPAGGEGPAAGSATASRRRDALLIEAGNDLVDADTLDDALRCLTALYAPDFTLDGQVVFGIDGDFLTAEGAYGFRAGSASDRSFRMPMTTGYPAVEVVRTGRPVFLSTPEEYRRRFPVTFPLAVRKDRRSWAFLPLVTAGRVSGVWLAAFRTPVDFTADERALLTVTSRLVARALERTRTGEAELALSRGLRSSMGRAGPQVAGMTVATRYVPTGGGLVVGGDWFDSIELPNGRLALVIGDVQGHDVHAAGLMTQLRTAVHAYAAEGHGPDAVLARASRFLAVLDEDRFATCIYMEADPHTGLLQVARAGHPHPVLRLPDGTCMIKHVRGGLPLGMIPGAKEYDDYPVSTVELHDGEILMLCTDGLIETGGHDMYSGWVRVRDAMAPGPGDDLEGMAERLIRAVTGPAAEEEAPPSTDLRRDYRPRNEDDIAMLLVRRDAGFLPPDLHRRRLVLTIEQDRAEALAEARTELRSMLHDWTRPDQVDTAVLLTSELLGNVLVHTDQAAALTATVTGDVGRRSLRVEVTDRGDELPHQRTPGELASSGRGLVLLDLLSHQWGVRPESEGKTVWFALFEATPAPSAE</sequence>
<keyword evidence="19" id="KW-1185">Reference proteome</keyword>
<dbReference type="Pfam" id="PF07228">
    <property type="entry name" value="SpoIIE"/>
    <property type="match status" value="1"/>
</dbReference>
<dbReference type="EC" id="3.1.3.16" evidence="1"/>
<evidence type="ECO:0000256" key="13">
    <source>
        <dbReference type="ARBA" id="ARBA00056274"/>
    </source>
</evidence>
<keyword evidence="8" id="KW-0067">ATP-binding</keyword>
<evidence type="ECO:0000256" key="5">
    <source>
        <dbReference type="ARBA" id="ARBA00022741"/>
    </source>
</evidence>
<keyword evidence="7" id="KW-0378">Hydrolase</keyword>
<feature type="domain" description="PPM-type phosphatase" evidence="17">
    <location>
        <begin position="276"/>
        <end position="512"/>
    </location>
</feature>
<dbReference type="RefSeq" id="WP_093782379.1">
    <property type="nucleotide sequence ID" value="NZ_FNIE01000001.1"/>
</dbReference>
<keyword evidence="6" id="KW-0418">Kinase</keyword>
<keyword evidence="2" id="KW-0597">Phosphoprotein</keyword>
<dbReference type="InterPro" id="IPR003594">
    <property type="entry name" value="HATPase_dom"/>
</dbReference>
<dbReference type="FunFam" id="3.60.40.10:FF:000005">
    <property type="entry name" value="Serine/threonine protein phosphatase"/>
    <property type="match status" value="1"/>
</dbReference>
<dbReference type="GO" id="GO:0004722">
    <property type="term" value="F:protein serine/threonine phosphatase activity"/>
    <property type="evidence" value="ECO:0007669"/>
    <property type="project" value="UniProtKB-EC"/>
</dbReference>
<keyword evidence="10" id="KW-0904">Protein phosphatase</keyword>
<keyword evidence="9" id="KW-0460">Magnesium</keyword>
<evidence type="ECO:0000256" key="3">
    <source>
        <dbReference type="ARBA" id="ARBA00022679"/>
    </source>
</evidence>
<evidence type="ECO:0000256" key="2">
    <source>
        <dbReference type="ARBA" id="ARBA00022553"/>
    </source>
</evidence>
<reference evidence="18 19" key="1">
    <citation type="submission" date="2016-10" db="EMBL/GenBank/DDBJ databases">
        <authorList>
            <person name="de Groot N.N."/>
        </authorList>
    </citation>
    <scope>NUCLEOTIDE SEQUENCE [LARGE SCALE GENOMIC DNA]</scope>
    <source>
        <strain evidence="18 19">CGMCC 4.2022</strain>
    </source>
</reference>
<dbReference type="Gene3D" id="3.30.450.40">
    <property type="match status" value="1"/>
</dbReference>
<evidence type="ECO:0000313" key="19">
    <source>
        <dbReference type="Proteomes" id="UP000199341"/>
    </source>
</evidence>
<name>A0A1G9VKE4_9ACTN</name>
<comment type="function">
    <text evidence="13">Primarily acts as an independent SigF regulator that is sensitive to the osmosensory signal, mediating the cross talk of PknD with the SigF regulon. Possesses both phosphatase and kinase activities. The kinase domain functions as a classic anti-sigma factor-like kinase to phosphorylate the anti-anti-sigma factor domain at the canonical regulatory site, and the phosphatase domain antagonizes this activity.</text>
</comment>
<dbReference type="Pfam" id="PF13581">
    <property type="entry name" value="HATPase_c_2"/>
    <property type="match status" value="1"/>
</dbReference>
<dbReference type="AlphaFoldDB" id="A0A1G9VKE4"/>
<keyword evidence="4" id="KW-0479">Metal-binding</keyword>
<dbReference type="InterPro" id="IPR029016">
    <property type="entry name" value="GAF-like_dom_sf"/>
</dbReference>
<evidence type="ECO:0000256" key="1">
    <source>
        <dbReference type="ARBA" id="ARBA00013081"/>
    </source>
</evidence>
<evidence type="ECO:0000256" key="4">
    <source>
        <dbReference type="ARBA" id="ARBA00022723"/>
    </source>
</evidence>
<evidence type="ECO:0000256" key="8">
    <source>
        <dbReference type="ARBA" id="ARBA00022840"/>
    </source>
</evidence>
<dbReference type="Pfam" id="PF13185">
    <property type="entry name" value="GAF_2"/>
    <property type="match status" value="1"/>
</dbReference>
<dbReference type="InterPro" id="IPR003018">
    <property type="entry name" value="GAF"/>
</dbReference>
<keyword evidence="3" id="KW-0808">Transferase</keyword>
<dbReference type="Proteomes" id="UP000199341">
    <property type="component" value="Unassembled WGS sequence"/>
</dbReference>
<keyword evidence="5" id="KW-0547">Nucleotide-binding</keyword>
<dbReference type="GO" id="GO:0005524">
    <property type="term" value="F:ATP binding"/>
    <property type="evidence" value="ECO:0007669"/>
    <property type="project" value="UniProtKB-KW"/>
</dbReference>
<organism evidence="18 19">
    <name type="scientific">Actinacidiphila guanduensis</name>
    <dbReference type="NCBI Taxonomy" id="310781"/>
    <lineage>
        <taxon>Bacteria</taxon>
        <taxon>Bacillati</taxon>
        <taxon>Actinomycetota</taxon>
        <taxon>Actinomycetes</taxon>
        <taxon>Kitasatosporales</taxon>
        <taxon>Streptomycetaceae</taxon>
        <taxon>Actinacidiphila</taxon>
    </lineage>
</organism>
<evidence type="ECO:0000256" key="15">
    <source>
        <dbReference type="ARBA" id="ARBA00081350"/>
    </source>
</evidence>
<dbReference type="InterPro" id="IPR052016">
    <property type="entry name" value="Bact_Sigma-Reg"/>
</dbReference>
<evidence type="ECO:0000259" key="17">
    <source>
        <dbReference type="SMART" id="SM00331"/>
    </source>
</evidence>
<dbReference type="Gene3D" id="3.60.40.10">
    <property type="entry name" value="PPM-type phosphatase domain"/>
    <property type="match status" value="1"/>
</dbReference>
<dbReference type="CDD" id="cd16936">
    <property type="entry name" value="HATPase_RsbW-like"/>
    <property type="match status" value="1"/>
</dbReference>
<keyword evidence="11" id="KW-0464">Manganese</keyword>
<feature type="region of interest" description="Disordered" evidence="16">
    <location>
        <begin position="1"/>
        <end position="90"/>
    </location>
</feature>
<evidence type="ECO:0000313" key="18">
    <source>
        <dbReference type="EMBL" id="SDM72586.1"/>
    </source>
</evidence>
<dbReference type="InterPro" id="IPR036457">
    <property type="entry name" value="PPM-type-like_dom_sf"/>
</dbReference>
<dbReference type="SMART" id="SM00331">
    <property type="entry name" value="PP2C_SIG"/>
    <property type="match status" value="1"/>
</dbReference>
<evidence type="ECO:0000256" key="9">
    <source>
        <dbReference type="ARBA" id="ARBA00022842"/>
    </source>
</evidence>
<comment type="catalytic activity">
    <reaction evidence="12">
        <text>O-phospho-L-seryl-[protein] + H2O = L-seryl-[protein] + phosphate</text>
        <dbReference type="Rhea" id="RHEA:20629"/>
        <dbReference type="Rhea" id="RHEA-COMP:9863"/>
        <dbReference type="Rhea" id="RHEA-COMP:11604"/>
        <dbReference type="ChEBI" id="CHEBI:15377"/>
        <dbReference type="ChEBI" id="CHEBI:29999"/>
        <dbReference type="ChEBI" id="CHEBI:43474"/>
        <dbReference type="ChEBI" id="CHEBI:83421"/>
        <dbReference type="EC" id="3.1.3.16"/>
    </reaction>
</comment>
<evidence type="ECO:0000256" key="7">
    <source>
        <dbReference type="ARBA" id="ARBA00022801"/>
    </source>
</evidence>